<dbReference type="InterPro" id="IPR011059">
    <property type="entry name" value="Metal-dep_hydrolase_composite"/>
</dbReference>
<accession>A0A2I2KNP7</accession>
<dbReference type="InterPro" id="IPR013108">
    <property type="entry name" value="Amidohydro_3"/>
</dbReference>
<dbReference type="PANTHER" id="PTHR11647">
    <property type="entry name" value="HYDRANTOINASE/DIHYDROPYRIMIDINASE FAMILY MEMBER"/>
    <property type="match status" value="1"/>
</dbReference>
<dbReference type="SUPFAM" id="SSF51338">
    <property type="entry name" value="Composite domain of metallo-dependent hydrolases"/>
    <property type="match status" value="1"/>
</dbReference>
<dbReference type="SUPFAM" id="SSF51556">
    <property type="entry name" value="Metallo-dependent hydrolases"/>
    <property type="match status" value="1"/>
</dbReference>
<evidence type="ECO:0000313" key="2">
    <source>
        <dbReference type="EMBL" id="SNQ47297.1"/>
    </source>
</evidence>
<feature type="domain" description="Amidohydrolase 3" evidence="1">
    <location>
        <begin position="43"/>
        <end position="516"/>
    </location>
</feature>
<dbReference type="PANTHER" id="PTHR11647:SF1">
    <property type="entry name" value="COLLAPSIN RESPONSE MEDIATOR PROTEIN"/>
    <property type="match status" value="1"/>
</dbReference>
<dbReference type="RefSeq" id="WP_101831175.1">
    <property type="nucleotide sequence ID" value="NZ_FZMO01000091.1"/>
</dbReference>
<name>A0A2I2KNP7_9ACTN</name>
<organism evidence="2 3">
    <name type="scientific">Frankia canadensis</name>
    <dbReference type="NCBI Taxonomy" id="1836972"/>
    <lineage>
        <taxon>Bacteria</taxon>
        <taxon>Bacillati</taxon>
        <taxon>Actinomycetota</taxon>
        <taxon>Actinomycetes</taxon>
        <taxon>Frankiales</taxon>
        <taxon>Frankiaceae</taxon>
        <taxon>Frankia</taxon>
    </lineage>
</organism>
<reference evidence="2 3" key="1">
    <citation type="submission" date="2017-06" db="EMBL/GenBank/DDBJ databases">
        <authorList>
            <person name="Kim H.J."/>
            <person name="Triplett B.A."/>
        </authorList>
    </citation>
    <scope>NUCLEOTIDE SEQUENCE [LARGE SCALE GENOMIC DNA]</scope>
    <source>
        <strain evidence="2">FRACA_ARgP5</strain>
    </source>
</reference>
<dbReference type="OrthoDB" id="9766983at2"/>
<evidence type="ECO:0000259" key="1">
    <source>
        <dbReference type="Pfam" id="PF07969"/>
    </source>
</evidence>
<dbReference type="Gene3D" id="3.20.20.140">
    <property type="entry name" value="Metal-dependent hydrolases"/>
    <property type="match status" value="2"/>
</dbReference>
<dbReference type="InterPro" id="IPR050378">
    <property type="entry name" value="Metallo-dep_Hydrolases_sf"/>
</dbReference>
<protein>
    <recommendedName>
        <fullName evidence="1">Amidohydrolase 3 domain-containing protein</fullName>
    </recommendedName>
</protein>
<evidence type="ECO:0000313" key="3">
    <source>
        <dbReference type="Proteomes" id="UP000234331"/>
    </source>
</evidence>
<dbReference type="InterPro" id="IPR032466">
    <property type="entry name" value="Metal_Hydrolase"/>
</dbReference>
<dbReference type="Proteomes" id="UP000234331">
    <property type="component" value="Unassembled WGS sequence"/>
</dbReference>
<keyword evidence="3" id="KW-1185">Reference proteome</keyword>
<dbReference type="AlphaFoldDB" id="A0A2I2KNP7"/>
<dbReference type="EMBL" id="FZMO01000091">
    <property type="protein sequence ID" value="SNQ47297.1"/>
    <property type="molecule type" value="Genomic_DNA"/>
</dbReference>
<dbReference type="GO" id="GO:0005829">
    <property type="term" value="C:cytosol"/>
    <property type="evidence" value="ECO:0007669"/>
    <property type="project" value="TreeGrafter"/>
</dbReference>
<dbReference type="GO" id="GO:0016812">
    <property type="term" value="F:hydrolase activity, acting on carbon-nitrogen (but not peptide) bonds, in cyclic amides"/>
    <property type="evidence" value="ECO:0007669"/>
    <property type="project" value="TreeGrafter"/>
</dbReference>
<sequence>MHDLVIRNGSIVDGTGAAARSGDVGITDGRIRELGTVTEAGRQEIDADGRVVAPGFVDVHTHLDVQGFWDTSLSPSPLHGVTTAFAGNCGFTVAPLDEQAGDYLMRMLSRVEGMPLESLQSGASWDWRTTSEFFDRLDGTLAINTGYMVGHSAIRRVVLGEEATERAATPAEIERMADLLRAGLRAGGLGFSSTWSQSHHDAAGRPVPSRAAAPEELYALARVAGEFEGTSLEFLPILPPAGGGFDPDTAELMIAMSVAARRPLNWNILSVTAKTFEDAQARLAVGDLARARGGKVVALTMPDTPPARFSFRAGFVLDMVPGLHDYFFLPVEERLAILRDPARRAQLRIAAEKPSPYSHLVNWRSRHLVETFSPRNAGLAGRLVGDIADERGGDPFEVLMDIIVEDELKTTFSNPPGTVRPEDWEARAKVWRDPRAVIGASDAGAHLDMLEFFAYSTMLLEQGVREQGVIGLEEAVRLITQVPAELYGLRDRGVLATDAIADVVVFDPATIARTPIETRFDLPGGAGRLYGEAVGVGHVLVAGTEIARDGAFTGARPGRVIRSGRDTATAPLI</sequence>
<gene>
    <name evidence="2" type="ORF">FRACA_1800007</name>
</gene>
<dbReference type="Pfam" id="PF07969">
    <property type="entry name" value="Amidohydro_3"/>
    <property type="match status" value="1"/>
</dbReference>
<proteinExistence type="predicted"/>